<reference evidence="2" key="1">
    <citation type="submission" date="2017-03" db="EMBL/GenBank/DDBJ databases">
        <title>Phytopthora megakarya and P. palmivora, two closely related causual agents of cacao black pod achieved similar genome size and gene model numbers by different mechanisms.</title>
        <authorList>
            <person name="Ali S."/>
            <person name="Shao J."/>
            <person name="Larry D.J."/>
            <person name="Kronmiller B."/>
            <person name="Shen D."/>
            <person name="Strem M.D."/>
            <person name="Melnick R.L."/>
            <person name="Guiltinan M.J."/>
            <person name="Tyler B.M."/>
            <person name="Meinhardt L.W."/>
            <person name="Bailey B.A."/>
        </authorList>
    </citation>
    <scope>NUCLEOTIDE SEQUENCE [LARGE SCALE GENOMIC DNA]</scope>
    <source>
        <strain evidence="2">zdho120</strain>
    </source>
</reference>
<proteinExistence type="predicted"/>
<gene>
    <name evidence="1" type="ORF">PHMEG_00036049</name>
</gene>
<dbReference type="STRING" id="4795.A0A225UQ49"/>
<accession>A0A225UQ49</accession>
<organism evidence="1 2">
    <name type="scientific">Phytophthora megakarya</name>
    <dbReference type="NCBI Taxonomy" id="4795"/>
    <lineage>
        <taxon>Eukaryota</taxon>
        <taxon>Sar</taxon>
        <taxon>Stramenopiles</taxon>
        <taxon>Oomycota</taxon>
        <taxon>Peronosporomycetes</taxon>
        <taxon>Peronosporales</taxon>
        <taxon>Peronosporaceae</taxon>
        <taxon>Phytophthora</taxon>
    </lineage>
</organism>
<evidence type="ECO:0000313" key="2">
    <source>
        <dbReference type="Proteomes" id="UP000198211"/>
    </source>
</evidence>
<dbReference type="OrthoDB" id="91622at2759"/>
<dbReference type="AlphaFoldDB" id="A0A225UQ49"/>
<sequence length="143" mass="16681">MPNAAPWTHNADVHLCRAYTNVSEDGATSTDQSSSLFWDRVSTVFALTVLRVMQERCKAVGRLEFALTSHYMLHALHRYMYMDFIACILNAKIEAHRGWTEEDYVHEAKLSFTAKRKQQNCNAFREYEDDMEKELRKKKENLG</sequence>
<comment type="caution">
    <text evidence="1">The sequence shown here is derived from an EMBL/GenBank/DDBJ whole genome shotgun (WGS) entry which is preliminary data.</text>
</comment>
<name>A0A225UQ49_9STRA</name>
<dbReference type="Proteomes" id="UP000198211">
    <property type="component" value="Unassembled WGS sequence"/>
</dbReference>
<evidence type="ECO:0000313" key="1">
    <source>
        <dbReference type="EMBL" id="OWY94269.1"/>
    </source>
</evidence>
<dbReference type="EMBL" id="NBNE01014650">
    <property type="protein sequence ID" value="OWY94269.1"/>
    <property type="molecule type" value="Genomic_DNA"/>
</dbReference>
<protein>
    <submittedName>
        <fullName evidence="1">Uncharacterized protein</fullName>
    </submittedName>
</protein>
<keyword evidence="2" id="KW-1185">Reference proteome</keyword>